<organism evidence="2 3">
    <name type="scientific">Euroglyphus maynei</name>
    <name type="common">Mayne's house dust mite</name>
    <dbReference type="NCBI Taxonomy" id="6958"/>
    <lineage>
        <taxon>Eukaryota</taxon>
        <taxon>Metazoa</taxon>
        <taxon>Ecdysozoa</taxon>
        <taxon>Arthropoda</taxon>
        <taxon>Chelicerata</taxon>
        <taxon>Arachnida</taxon>
        <taxon>Acari</taxon>
        <taxon>Acariformes</taxon>
        <taxon>Sarcoptiformes</taxon>
        <taxon>Astigmata</taxon>
        <taxon>Psoroptidia</taxon>
        <taxon>Analgoidea</taxon>
        <taxon>Pyroglyphidae</taxon>
        <taxon>Pyroglyphinae</taxon>
        <taxon>Euroglyphus</taxon>
    </lineage>
</organism>
<feature type="region of interest" description="Disordered" evidence="1">
    <location>
        <begin position="28"/>
        <end position="51"/>
    </location>
</feature>
<evidence type="ECO:0000313" key="2">
    <source>
        <dbReference type="EMBL" id="OTF69071.1"/>
    </source>
</evidence>
<feature type="non-terminal residue" evidence="2">
    <location>
        <position position="138"/>
    </location>
</feature>
<protein>
    <submittedName>
        <fullName evidence="2">Uncharacterized protein</fullName>
    </submittedName>
</protein>
<keyword evidence="3" id="KW-1185">Reference proteome</keyword>
<feature type="region of interest" description="Disordered" evidence="1">
    <location>
        <begin position="75"/>
        <end position="103"/>
    </location>
</feature>
<evidence type="ECO:0000256" key="1">
    <source>
        <dbReference type="SAM" id="MobiDB-lite"/>
    </source>
</evidence>
<comment type="caution">
    <text evidence="2">The sequence shown here is derived from an EMBL/GenBank/DDBJ whole genome shotgun (WGS) entry which is preliminary data.</text>
</comment>
<sequence>MDDDVDESSMLLQIDPSLSEMILQCLPDAPQSTDHPKSLVDNIRKDGASSEIHEKEQKIFVTEEYDEKIANLQQSQLATPKSSPLHLSTENQMSPKTKSLSKTTVERTIIASQRLISLDQDEREIKSVSKKPATLKFA</sequence>
<evidence type="ECO:0000313" key="3">
    <source>
        <dbReference type="Proteomes" id="UP000194236"/>
    </source>
</evidence>
<accession>A0A1Y3AKT3</accession>
<dbReference type="Proteomes" id="UP000194236">
    <property type="component" value="Unassembled WGS sequence"/>
</dbReference>
<dbReference type="EMBL" id="MUJZ01072337">
    <property type="protein sequence ID" value="OTF69071.1"/>
    <property type="molecule type" value="Genomic_DNA"/>
</dbReference>
<feature type="compositionally biased region" description="Basic and acidic residues" evidence="1">
    <location>
        <begin position="34"/>
        <end position="51"/>
    </location>
</feature>
<gene>
    <name evidence="2" type="ORF">BLA29_009960</name>
</gene>
<name>A0A1Y3AKT3_EURMA</name>
<proteinExistence type="predicted"/>
<reference evidence="2 3" key="1">
    <citation type="submission" date="2017-03" db="EMBL/GenBank/DDBJ databases">
        <title>Genome Survey of Euroglyphus maynei.</title>
        <authorList>
            <person name="Arlian L.G."/>
            <person name="Morgan M.S."/>
            <person name="Rider S.D."/>
        </authorList>
    </citation>
    <scope>NUCLEOTIDE SEQUENCE [LARGE SCALE GENOMIC DNA]</scope>
    <source>
        <strain evidence="2">Arlian Lab</strain>
        <tissue evidence="2">Whole body</tissue>
    </source>
</reference>
<dbReference type="AlphaFoldDB" id="A0A1Y3AKT3"/>